<evidence type="ECO:0000313" key="2">
    <source>
        <dbReference type="Proteomes" id="UP000183832"/>
    </source>
</evidence>
<accession>A0A1J1IZE2</accession>
<dbReference type="AlphaFoldDB" id="A0A1J1IZE2"/>
<dbReference type="EMBL" id="CVRI01000064">
    <property type="protein sequence ID" value="CRL04916.1"/>
    <property type="molecule type" value="Genomic_DNA"/>
</dbReference>
<protein>
    <submittedName>
        <fullName evidence="1">CLUMA_CG018367, isoform A</fullName>
    </submittedName>
</protein>
<keyword evidence="2" id="KW-1185">Reference proteome</keyword>
<gene>
    <name evidence="1" type="ORF">CLUMA_CG018367</name>
</gene>
<organism evidence="1 2">
    <name type="scientific">Clunio marinus</name>
    <dbReference type="NCBI Taxonomy" id="568069"/>
    <lineage>
        <taxon>Eukaryota</taxon>
        <taxon>Metazoa</taxon>
        <taxon>Ecdysozoa</taxon>
        <taxon>Arthropoda</taxon>
        <taxon>Hexapoda</taxon>
        <taxon>Insecta</taxon>
        <taxon>Pterygota</taxon>
        <taxon>Neoptera</taxon>
        <taxon>Endopterygota</taxon>
        <taxon>Diptera</taxon>
        <taxon>Nematocera</taxon>
        <taxon>Chironomoidea</taxon>
        <taxon>Chironomidae</taxon>
        <taxon>Clunio</taxon>
    </lineage>
</organism>
<proteinExistence type="predicted"/>
<evidence type="ECO:0000313" key="1">
    <source>
        <dbReference type="EMBL" id="CRL04916.1"/>
    </source>
</evidence>
<reference evidence="1 2" key="1">
    <citation type="submission" date="2015-04" db="EMBL/GenBank/DDBJ databases">
        <authorList>
            <person name="Syromyatnikov M.Y."/>
            <person name="Popov V.N."/>
        </authorList>
    </citation>
    <scope>NUCLEOTIDE SEQUENCE [LARGE SCALE GENOMIC DNA]</scope>
</reference>
<name>A0A1J1IZE2_9DIPT</name>
<sequence>MCMKNCFWKNVYVHRELRRLRKRKKLKQQQLIACFWYKFVLNICNTYALHKWAGRTLVVAQMASIRCKAHARIVPYLEEFTFELENWIKRD</sequence>
<dbReference type="Proteomes" id="UP000183832">
    <property type="component" value="Unassembled WGS sequence"/>
</dbReference>